<name>A0A1Q2GWS8_9GAMM</name>
<gene>
    <name evidence="2" type="ORF">B0W48_07030</name>
</gene>
<dbReference type="AlphaFoldDB" id="A0A1Q2GWS8"/>
<feature type="compositionally biased region" description="Low complexity" evidence="1">
    <location>
        <begin position="76"/>
        <end position="86"/>
    </location>
</feature>
<evidence type="ECO:0000313" key="3">
    <source>
        <dbReference type="Proteomes" id="UP000188243"/>
    </source>
</evidence>
<evidence type="ECO:0000256" key="1">
    <source>
        <dbReference type="SAM" id="MobiDB-lite"/>
    </source>
</evidence>
<sequence length="235" mass="25786">MAKWRSTIILSILLHGLLLFFLTTLKVPEIKQPQSPLIKAYMVSAPAKIKATQQTPQQSVNKSVRIEKKPNEPVNKTVSKSVSSSSKKTEKVAEPVNSTITTSTTINAHSAASTPYKKIDLQKGLNRILQQQMGSLPASTTSTGTTADEYATVKRITVPKVHSATVKPLLQIEQQSMQFTTYRKGDTCFKKVFIGAGVMPKNDLPDSYLTAGQLCGKTKLTEAYDAAMNKWLSKK</sequence>
<feature type="compositionally biased region" description="Polar residues" evidence="1">
    <location>
        <begin position="51"/>
        <end position="62"/>
    </location>
</feature>
<dbReference type="RefSeq" id="WP_077536337.1">
    <property type="nucleotide sequence ID" value="NZ_CP019628.1"/>
</dbReference>
<proteinExistence type="predicted"/>
<accession>A0A1Q2GWS8</accession>
<dbReference type="Proteomes" id="UP000188243">
    <property type="component" value="Chromosome"/>
</dbReference>
<reference evidence="2 3" key="1">
    <citation type="submission" date="2017-02" db="EMBL/GenBank/DDBJ databases">
        <title>Complete genome sequence of the cold-active Pseudoalteromonas aliena strain EH1 isolated from Arctic seawater.</title>
        <authorList>
            <person name="Kim E."/>
            <person name="Heo E."/>
            <person name="Kim H."/>
            <person name="Kim D."/>
        </authorList>
    </citation>
    <scope>NUCLEOTIDE SEQUENCE [LARGE SCALE GENOMIC DNA]</scope>
    <source>
        <strain evidence="2 3">EH1</strain>
    </source>
</reference>
<feature type="region of interest" description="Disordered" evidence="1">
    <location>
        <begin position="51"/>
        <end position="95"/>
    </location>
</feature>
<dbReference type="KEGG" id="paln:B0W48_07030"/>
<organism evidence="2 3">
    <name type="scientific">Pseudoalteromonas aliena</name>
    <dbReference type="NCBI Taxonomy" id="247523"/>
    <lineage>
        <taxon>Bacteria</taxon>
        <taxon>Pseudomonadati</taxon>
        <taxon>Pseudomonadota</taxon>
        <taxon>Gammaproteobacteria</taxon>
        <taxon>Alteromonadales</taxon>
        <taxon>Pseudoalteromonadaceae</taxon>
        <taxon>Pseudoalteromonas</taxon>
    </lineage>
</organism>
<dbReference type="EMBL" id="CP019628">
    <property type="protein sequence ID" value="AQP99575.1"/>
    <property type="molecule type" value="Genomic_DNA"/>
</dbReference>
<protein>
    <submittedName>
        <fullName evidence="2">Uncharacterized protein</fullName>
    </submittedName>
</protein>
<evidence type="ECO:0000313" key="2">
    <source>
        <dbReference type="EMBL" id="AQP99575.1"/>
    </source>
</evidence>